<protein>
    <submittedName>
        <fullName evidence="1">Uncharacterized protein</fullName>
    </submittedName>
</protein>
<sequence>MNLASTREQEGWVIVIRPVTVLTQFIQEMSVAVDHGLSYPVAEVKQHIVDRSLIPWLKTEVQGEGSVDLSLFDAEETEFLHEGYVSMLAARAGEERRKWGIENNGLCLLISWATELIRGLPEFASPQHRR</sequence>
<dbReference type="EMBL" id="CP141615">
    <property type="protein sequence ID" value="WRP18742.1"/>
    <property type="molecule type" value="Genomic_DNA"/>
</dbReference>
<reference evidence="1 2" key="1">
    <citation type="journal article" date="2024" name="Front. Microbiol.">
        <title>Novel thermophilic genera Geochorda gen. nov. and Carboxydochorda gen. nov. from the deep terrestrial subsurface reveal the ecophysiological diversity in the class Limnochordia.</title>
        <authorList>
            <person name="Karnachuk O.V."/>
            <person name="Lukina A.P."/>
            <person name="Avakyan M.R."/>
            <person name="Kadnikov V.V."/>
            <person name="Begmatov S."/>
            <person name="Beletsky A.V."/>
            <person name="Vlasova K.G."/>
            <person name="Novikov A.A."/>
            <person name="Shcherbakova V.A."/>
            <person name="Mardanov A.V."/>
            <person name="Ravin N.V."/>
        </authorList>
    </citation>
    <scope>NUCLEOTIDE SEQUENCE [LARGE SCALE GENOMIC DNA]</scope>
    <source>
        <strain evidence="1 2">L945</strain>
    </source>
</reference>
<organism evidence="1 2">
    <name type="scientific">Carboxydichorda subterranea</name>
    <dbReference type="NCBI Taxonomy" id="3109565"/>
    <lineage>
        <taxon>Bacteria</taxon>
        <taxon>Bacillati</taxon>
        <taxon>Bacillota</taxon>
        <taxon>Limnochordia</taxon>
        <taxon>Limnochordales</taxon>
        <taxon>Geochordaceae</taxon>
        <taxon>Carboxydichorda</taxon>
    </lineage>
</organism>
<evidence type="ECO:0000313" key="2">
    <source>
        <dbReference type="Proteomes" id="UP001332192"/>
    </source>
</evidence>
<evidence type="ECO:0000313" key="1">
    <source>
        <dbReference type="EMBL" id="WRP18742.1"/>
    </source>
</evidence>
<keyword evidence="2" id="KW-1185">Reference proteome</keyword>
<name>A0ABZ1C3P5_9FIRM</name>
<accession>A0ABZ1C3P5</accession>
<gene>
    <name evidence="1" type="ORF">U7230_07045</name>
</gene>
<dbReference type="Proteomes" id="UP001332192">
    <property type="component" value="Chromosome"/>
</dbReference>
<proteinExistence type="predicted"/>
<dbReference type="RefSeq" id="WP_324718014.1">
    <property type="nucleotide sequence ID" value="NZ_CP141615.1"/>
</dbReference>